<dbReference type="PANTHER" id="PTHR31204:SF1">
    <property type="entry name" value="SIGMA INTRACELLULAR RECEPTOR 2"/>
    <property type="match status" value="1"/>
</dbReference>
<feature type="domain" description="EXPERA" evidence="8">
    <location>
        <begin position="9"/>
        <end position="165"/>
    </location>
</feature>
<name>A0AA48L4C9_9TREE</name>
<gene>
    <name evidence="9" type="ORF">CcaverHIS019_0405560</name>
</gene>
<keyword evidence="6 7" id="KW-0472">Membrane</keyword>
<evidence type="ECO:0000256" key="3">
    <source>
        <dbReference type="ARBA" id="ARBA00022692"/>
    </source>
</evidence>
<keyword evidence="10" id="KW-1185">Reference proteome</keyword>
<evidence type="ECO:0000256" key="2">
    <source>
        <dbReference type="ARBA" id="ARBA00009096"/>
    </source>
</evidence>
<feature type="transmembrane region" description="Helical" evidence="7">
    <location>
        <begin position="154"/>
        <end position="173"/>
    </location>
</feature>
<dbReference type="PROSITE" id="PS51751">
    <property type="entry name" value="EXPERA"/>
    <property type="match status" value="1"/>
</dbReference>
<accession>A0AA48L4C9</accession>
<feature type="transmembrane region" description="Helical" evidence="7">
    <location>
        <begin position="74"/>
        <end position="94"/>
    </location>
</feature>
<dbReference type="AlphaFoldDB" id="A0AA48L4C9"/>
<keyword evidence="4 7" id="KW-0256">Endoplasmic reticulum</keyword>
<dbReference type="GeneID" id="85495606"/>
<protein>
    <recommendedName>
        <fullName evidence="7">Efficient mitochondria targeting-associated protein 19</fullName>
    </recommendedName>
</protein>
<evidence type="ECO:0000313" key="10">
    <source>
        <dbReference type="Proteomes" id="UP001233271"/>
    </source>
</evidence>
<evidence type="ECO:0000256" key="1">
    <source>
        <dbReference type="ARBA" id="ARBA00004477"/>
    </source>
</evidence>
<keyword evidence="5 7" id="KW-1133">Transmembrane helix</keyword>
<dbReference type="Pfam" id="PF05241">
    <property type="entry name" value="EBP"/>
    <property type="match status" value="1"/>
</dbReference>
<dbReference type="InterPro" id="IPR033118">
    <property type="entry name" value="EXPERA"/>
</dbReference>
<dbReference type="GO" id="GO:0005789">
    <property type="term" value="C:endoplasmic reticulum membrane"/>
    <property type="evidence" value="ECO:0007669"/>
    <property type="project" value="UniProtKB-SubCell"/>
</dbReference>
<feature type="transmembrane region" description="Helical" evidence="7">
    <location>
        <begin position="12"/>
        <end position="33"/>
    </location>
</feature>
<evidence type="ECO:0000256" key="5">
    <source>
        <dbReference type="ARBA" id="ARBA00022989"/>
    </source>
</evidence>
<evidence type="ECO:0000256" key="7">
    <source>
        <dbReference type="PIRNR" id="PIRNR031032"/>
    </source>
</evidence>
<evidence type="ECO:0000259" key="8">
    <source>
        <dbReference type="PROSITE" id="PS51751"/>
    </source>
</evidence>
<keyword evidence="3 7" id="KW-0812">Transmembrane</keyword>
<dbReference type="KEGG" id="ccac:CcaHIS019_0405560"/>
<dbReference type="PANTHER" id="PTHR31204">
    <property type="entry name" value="SIGMA INTRACELLULAR RECEPTOR 2"/>
    <property type="match status" value="1"/>
</dbReference>
<dbReference type="RefSeq" id="XP_060457001.1">
    <property type="nucleotide sequence ID" value="XM_060600404.1"/>
</dbReference>
<proteinExistence type="inferred from homology"/>
<dbReference type="EMBL" id="AP028215">
    <property type="protein sequence ID" value="BEI91736.1"/>
    <property type="molecule type" value="Genomic_DNA"/>
</dbReference>
<comment type="subcellular location">
    <subcellularLocation>
        <location evidence="1">Endoplasmic reticulum membrane</location>
        <topology evidence="1">Multi-pass membrane protein</topology>
    </subcellularLocation>
</comment>
<feature type="transmembrane region" description="Helical" evidence="7">
    <location>
        <begin position="114"/>
        <end position="134"/>
    </location>
</feature>
<sequence>MSRFAGRSLDRVYFIFLLCHIPATLVMDGQAVYPSWMVSGPLEALAEWYLNFLRDPIMAGVFAKDPTMRFMMPFFYLEMFFQLPCFVLGAVGLWKSATWPYSLTPDDRRVWPLLVAYGASTATTLLPVLQRLLFDTKTSPPLTAAELAGLLGCYVPFLAIPLLMAVDLGFRIAKLLGGGSRKNV</sequence>
<reference evidence="9" key="1">
    <citation type="journal article" date="2023" name="BMC Genomics">
        <title>Chromosome-level genome assemblies of Cutaneotrichosporon spp. (Trichosporonales, Basidiomycota) reveal imbalanced evolution between nucleotide sequences and chromosome synteny.</title>
        <authorList>
            <person name="Kobayashi Y."/>
            <person name="Kayamori A."/>
            <person name="Aoki K."/>
            <person name="Shiwa Y."/>
            <person name="Matsutani M."/>
            <person name="Fujita N."/>
            <person name="Sugita T."/>
            <person name="Iwasaki W."/>
            <person name="Tanaka N."/>
            <person name="Takashima M."/>
        </authorList>
    </citation>
    <scope>NUCLEOTIDE SEQUENCE</scope>
    <source>
        <strain evidence="9">HIS019</strain>
    </source>
</reference>
<organism evidence="9 10">
    <name type="scientific">Cutaneotrichosporon cavernicola</name>
    <dbReference type="NCBI Taxonomy" id="279322"/>
    <lineage>
        <taxon>Eukaryota</taxon>
        <taxon>Fungi</taxon>
        <taxon>Dikarya</taxon>
        <taxon>Basidiomycota</taxon>
        <taxon>Agaricomycotina</taxon>
        <taxon>Tremellomycetes</taxon>
        <taxon>Trichosporonales</taxon>
        <taxon>Trichosporonaceae</taxon>
        <taxon>Cutaneotrichosporon</taxon>
    </lineage>
</organism>
<evidence type="ECO:0000256" key="4">
    <source>
        <dbReference type="ARBA" id="ARBA00022824"/>
    </source>
</evidence>
<dbReference type="InterPro" id="IPR016964">
    <property type="entry name" value="Sigma2_recept"/>
</dbReference>
<dbReference type="InterPro" id="IPR051987">
    <property type="entry name" value="Sigma-2_receptor-like"/>
</dbReference>
<comment type="similarity">
    <text evidence="2">Belongs to the TMEM97/sigma-2 receptor family.</text>
</comment>
<dbReference type="PIRSF" id="PIRSF031032">
    <property type="entry name" value="TMP_97_prd"/>
    <property type="match status" value="1"/>
</dbReference>
<evidence type="ECO:0000256" key="6">
    <source>
        <dbReference type="ARBA" id="ARBA00023136"/>
    </source>
</evidence>
<evidence type="ECO:0000313" key="9">
    <source>
        <dbReference type="EMBL" id="BEI91736.1"/>
    </source>
</evidence>
<dbReference type="Proteomes" id="UP001233271">
    <property type="component" value="Chromosome 4"/>
</dbReference>